<sequence length="567" mass="65667">MRAIATGHSELLPWIVRDIEFDKISKEDMKYSEMGQYWMKHPKYKELDRCLGDTRPDTYSSTSKNDDLKSSLCGFLEENSDLETRVRSEIEVLGQLKRKRYLRKPFWILLRQYKDEKMPECSLSTLRRIYQEHFSCWLSLPDDESILRCVCPSHLQVELFCKAINRVSLRPAISEEQLLDTTVCENSGHAYKCLENHCTDCDDSEDGYALARARLELLIEEVPDDADITYAYLCEIERVDSNNNKYKREQILMQSAPKSEFLDLLTDYLLRGCMSSGAQKKLLNHYKLNSECYNFSKSLLDTCTYDSDALVIITDYAMGVSAREIQETQTMHFRKDVFPLLSDISYGKCPDGKPRKIYTHLLAEVRTPKDPLFSLAGIKMSLERAYQLYGPKKNLYVQSDGAESQFWSAEMFYTLPRFFNSLDDRFDFETIVWFKTVSGHGKGEIDSSHGCVKRDLTNLYNNLGRNDLNGDGLDVIGLVDSADGLVNYLNNDMKCHFGELESEKMDSRGFYLSGRYISEFKRDPGLRTSDTFCERVLDRKEEKNNTCPEENCHMPSSLHWINIYLKL</sequence>
<keyword evidence="2" id="KW-1185">Reference proteome</keyword>
<evidence type="ECO:0000313" key="1">
    <source>
        <dbReference type="EMBL" id="CAG5096762.1"/>
    </source>
</evidence>
<gene>
    <name evidence="1" type="ORF">OKIOD_LOCUS6325</name>
</gene>
<reference evidence="1 2" key="1">
    <citation type="submission" date="2021-04" db="EMBL/GenBank/DDBJ databases">
        <authorList>
            <person name="Bliznina A."/>
        </authorList>
    </citation>
    <scope>NUCLEOTIDE SEQUENCE [LARGE SCALE GENOMIC DNA]</scope>
</reference>
<accession>A0ABN7SFR8</accession>
<name>A0ABN7SFR8_OIKDI</name>
<dbReference type="Proteomes" id="UP001158576">
    <property type="component" value="Chromosome XSR"/>
</dbReference>
<proteinExistence type="predicted"/>
<dbReference type="EMBL" id="OU015569">
    <property type="protein sequence ID" value="CAG5096762.1"/>
    <property type="molecule type" value="Genomic_DNA"/>
</dbReference>
<evidence type="ECO:0000313" key="2">
    <source>
        <dbReference type="Proteomes" id="UP001158576"/>
    </source>
</evidence>
<organism evidence="1 2">
    <name type="scientific">Oikopleura dioica</name>
    <name type="common">Tunicate</name>
    <dbReference type="NCBI Taxonomy" id="34765"/>
    <lineage>
        <taxon>Eukaryota</taxon>
        <taxon>Metazoa</taxon>
        <taxon>Chordata</taxon>
        <taxon>Tunicata</taxon>
        <taxon>Appendicularia</taxon>
        <taxon>Copelata</taxon>
        <taxon>Oikopleuridae</taxon>
        <taxon>Oikopleura</taxon>
    </lineage>
</organism>
<protein>
    <submittedName>
        <fullName evidence="1">Oidioi.mRNA.OKI2018_I69.XSR.g14767.t1.cds</fullName>
    </submittedName>
</protein>